<dbReference type="Gene3D" id="2.30.130.10">
    <property type="entry name" value="PUA domain"/>
    <property type="match status" value="1"/>
</dbReference>
<evidence type="ECO:0000256" key="7">
    <source>
        <dbReference type="ARBA" id="ARBA00022840"/>
    </source>
</evidence>
<dbReference type="InterPro" id="IPR005715">
    <property type="entry name" value="Glu_5kinase/COase_Synthase"/>
</dbReference>
<dbReference type="Pfam" id="PF00696">
    <property type="entry name" value="AA_kinase"/>
    <property type="match status" value="1"/>
</dbReference>
<evidence type="ECO:0000256" key="6">
    <source>
        <dbReference type="ARBA" id="ARBA00022777"/>
    </source>
</evidence>
<dbReference type="SMART" id="SM00359">
    <property type="entry name" value="PUA"/>
    <property type="match status" value="1"/>
</dbReference>
<evidence type="ECO:0000256" key="2">
    <source>
        <dbReference type="ARBA" id="ARBA00022605"/>
    </source>
</evidence>
<dbReference type="FunFam" id="3.40.1160.10:FF:000006">
    <property type="entry name" value="Glutamate 5-kinase"/>
    <property type="match status" value="1"/>
</dbReference>
<dbReference type="PROSITE" id="PS00902">
    <property type="entry name" value="GLUTAMATE_5_KINASE"/>
    <property type="match status" value="1"/>
</dbReference>
<gene>
    <name evidence="8" type="primary">proB</name>
    <name evidence="10" type="ORF">P3TCK_14925</name>
</gene>
<comment type="pathway">
    <text evidence="8">Amino-acid biosynthesis; L-proline biosynthesis; L-glutamate 5-semialdehyde from L-glutamate: step 1/2.</text>
</comment>
<dbReference type="InterPro" id="IPR036974">
    <property type="entry name" value="PUA_sf"/>
</dbReference>
<dbReference type="PIRSF" id="PIRSF000729">
    <property type="entry name" value="GK"/>
    <property type="match status" value="1"/>
</dbReference>
<feature type="binding site" evidence="8">
    <location>
        <position position="174"/>
    </location>
    <ligand>
        <name>substrate</name>
    </ligand>
</feature>
<sequence length="405" mass="43385">MADTKHLNVNALKLEGDLSNVEKHVGSMTPPLSDKQTLPPKQTIVVKLGTSVLTGGTLKLDRAHMVELVRQCAYLRRHGHKVIIVTSGAIAAGREHLGYPELPKTMASKQLLAAVGQSRLIQEWESLFGIYGLHVGQMLLTRADLDDRERYLNARDMLIALLDNGIIPVVNENDAVATTEIKVGDNDNLSALVGILGGADKLLLLTDQPGLFTADPRNNPDAELIREVHTIDETLRKLAGGSVGGLGTGGMATKLQAADVARRAGIEVIIAAGSRPDVISDLASGESVGTRFLPLDTPLESRKRWILAGPPPAGDIVIDTGAAKAVLERGSSLLSKGISEVKGAFERGEVARIFDTNGVLLARGICRYSSRDMAMIVGKHSQDIYKVLGYEYGPVAIHRDDLVVI</sequence>
<dbReference type="InterPro" id="IPR001048">
    <property type="entry name" value="Asp/Glu/Uridylate_kinase"/>
</dbReference>
<organism evidence="10 11">
    <name type="scientific">Photobacterium profundum 3TCK</name>
    <dbReference type="NCBI Taxonomy" id="314280"/>
    <lineage>
        <taxon>Bacteria</taxon>
        <taxon>Pseudomonadati</taxon>
        <taxon>Pseudomonadota</taxon>
        <taxon>Gammaproteobacteria</taxon>
        <taxon>Vibrionales</taxon>
        <taxon>Vibrionaceae</taxon>
        <taxon>Photobacterium</taxon>
    </lineage>
</organism>
<keyword evidence="7 8" id="KW-0067">ATP-binding</keyword>
<dbReference type="UniPathway" id="UPA00098">
    <property type="reaction ID" value="UER00359"/>
</dbReference>
<dbReference type="CDD" id="cd04242">
    <property type="entry name" value="AAK_G5K_ProB"/>
    <property type="match status" value="1"/>
</dbReference>
<dbReference type="InterPro" id="IPR036393">
    <property type="entry name" value="AceGlu_kinase-like_sf"/>
</dbReference>
<comment type="function">
    <text evidence="8">Catalyzes the transfer of a phosphate group to glutamate to form L-glutamate 5-phosphate.</text>
</comment>
<dbReference type="InterPro" id="IPR019797">
    <property type="entry name" value="Glutamate_5-kinase_CS"/>
</dbReference>
<dbReference type="Proteomes" id="UP000003789">
    <property type="component" value="Unassembled WGS sequence"/>
</dbReference>
<feature type="binding site" evidence="8">
    <location>
        <begin position="248"/>
        <end position="254"/>
    </location>
    <ligand>
        <name>ATP</name>
        <dbReference type="ChEBI" id="CHEBI:30616"/>
    </ligand>
</feature>
<dbReference type="Gene3D" id="3.40.1160.10">
    <property type="entry name" value="Acetylglutamate kinase-like"/>
    <property type="match status" value="2"/>
</dbReference>
<dbReference type="InterPro" id="IPR011529">
    <property type="entry name" value="Glu_5kinase"/>
</dbReference>
<comment type="similarity">
    <text evidence="8">Belongs to the glutamate 5-kinase family.</text>
</comment>
<dbReference type="InterPro" id="IPR015947">
    <property type="entry name" value="PUA-like_sf"/>
</dbReference>
<keyword evidence="4 8" id="KW-0808">Transferase</keyword>
<dbReference type="EC" id="2.7.2.11" evidence="8"/>
<dbReference type="NCBIfam" id="TIGR01027">
    <property type="entry name" value="proB"/>
    <property type="match status" value="1"/>
</dbReference>
<evidence type="ECO:0000256" key="4">
    <source>
        <dbReference type="ARBA" id="ARBA00022679"/>
    </source>
</evidence>
<dbReference type="FunFam" id="2.30.130.10:FF:000003">
    <property type="entry name" value="Glutamate 5-kinase"/>
    <property type="match status" value="1"/>
</dbReference>
<feature type="domain" description="PUA" evidence="9">
    <location>
        <begin position="314"/>
        <end position="397"/>
    </location>
</feature>
<dbReference type="AlphaFoldDB" id="Q1Z7J9"/>
<evidence type="ECO:0000256" key="8">
    <source>
        <dbReference type="HAMAP-Rule" id="MF_00456"/>
    </source>
</evidence>
<feature type="binding site" evidence="8">
    <location>
        <position position="87"/>
    </location>
    <ligand>
        <name>substrate</name>
    </ligand>
</feature>
<dbReference type="HOGENOM" id="CLU_025400_2_0_6"/>
<keyword evidence="3 8" id="KW-0641">Proline biosynthesis</keyword>
<dbReference type="GO" id="GO:0055129">
    <property type="term" value="P:L-proline biosynthetic process"/>
    <property type="evidence" value="ECO:0007669"/>
    <property type="project" value="UniProtKB-UniRule"/>
</dbReference>
<accession>Q1Z7J9</accession>
<dbReference type="InterPro" id="IPR001057">
    <property type="entry name" value="Glu/AcGlu_kinase"/>
</dbReference>
<dbReference type="GO" id="GO:0003723">
    <property type="term" value="F:RNA binding"/>
    <property type="evidence" value="ECO:0007669"/>
    <property type="project" value="InterPro"/>
</dbReference>
<comment type="caution">
    <text evidence="10">The sequence shown here is derived from an EMBL/GenBank/DDBJ whole genome shotgun (WGS) entry which is preliminary data.</text>
</comment>
<comment type="catalytic activity">
    <reaction evidence="8">
        <text>L-glutamate + ATP = L-glutamyl 5-phosphate + ADP</text>
        <dbReference type="Rhea" id="RHEA:14877"/>
        <dbReference type="ChEBI" id="CHEBI:29985"/>
        <dbReference type="ChEBI" id="CHEBI:30616"/>
        <dbReference type="ChEBI" id="CHEBI:58274"/>
        <dbReference type="ChEBI" id="CHEBI:456216"/>
        <dbReference type="EC" id="2.7.2.11"/>
    </reaction>
</comment>
<keyword evidence="2 8" id="KW-0028">Amino-acid biosynthesis</keyword>
<dbReference type="InterPro" id="IPR002478">
    <property type="entry name" value="PUA"/>
</dbReference>
<dbReference type="CDD" id="cd21157">
    <property type="entry name" value="PUA_G5K"/>
    <property type="match status" value="1"/>
</dbReference>
<feature type="binding site" evidence="8">
    <location>
        <position position="186"/>
    </location>
    <ligand>
        <name>substrate</name>
    </ligand>
</feature>
<evidence type="ECO:0000256" key="1">
    <source>
        <dbReference type="ARBA" id="ARBA00022490"/>
    </source>
</evidence>
<comment type="subcellular location">
    <subcellularLocation>
        <location evidence="8">Cytoplasm</location>
    </subcellularLocation>
</comment>
<dbReference type="GO" id="GO:0004349">
    <property type="term" value="F:glutamate 5-kinase activity"/>
    <property type="evidence" value="ECO:0007669"/>
    <property type="project" value="UniProtKB-UniRule"/>
</dbReference>
<dbReference type="GO" id="GO:0005524">
    <property type="term" value="F:ATP binding"/>
    <property type="evidence" value="ECO:0007669"/>
    <property type="project" value="UniProtKB-KW"/>
</dbReference>
<keyword evidence="6 8" id="KW-0418">Kinase</keyword>
<dbReference type="GO" id="GO:0005829">
    <property type="term" value="C:cytosol"/>
    <property type="evidence" value="ECO:0007669"/>
    <property type="project" value="TreeGrafter"/>
</dbReference>
<feature type="binding site" evidence="8">
    <location>
        <begin position="206"/>
        <end position="207"/>
    </location>
    <ligand>
        <name>ATP</name>
        <dbReference type="ChEBI" id="CHEBI:30616"/>
    </ligand>
</feature>
<proteinExistence type="inferred from homology"/>
<evidence type="ECO:0000256" key="5">
    <source>
        <dbReference type="ARBA" id="ARBA00022741"/>
    </source>
</evidence>
<dbReference type="SUPFAM" id="SSF53633">
    <property type="entry name" value="Carbamate kinase-like"/>
    <property type="match status" value="1"/>
</dbReference>
<name>Q1Z7J9_9GAMM</name>
<protein>
    <recommendedName>
        <fullName evidence="8">Glutamate 5-kinase</fullName>
        <ecNumber evidence="8">2.7.2.11</ecNumber>
    </recommendedName>
    <alternativeName>
        <fullName evidence="8">Gamma-glutamyl kinase</fullName>
        <shortName evidence="8">GK</shortName>
    </alternativeName>
</protein>
<keyword evidence="1 8" id="KW-0963">Cytoplasm</keyword>
<reference evidence="10 11" key="1">
    <citation type="submission" date="2006-03" db="EMBL/GenBank/DDBJ databases">
        <authorList>
            <person name="Bartlett D.H."/>
            <person name="Valle G."/>
            <person name="Lauro F.M."/>
            <person name="Vezzi A."/>
            <person name="Simonato F."/>
            <person name="Eloe E."/>
            <person name="Vitulo N."/>
            <person name="Stratton T.K."/>
            <person name="D'angelo M."/>
            <person name="Ferriera S."/>
            <person name="Johnson J."/>
            <person name="Kravitz S."/>
            <person name="Beeson K."/>
            <person name="Sutton G."/>
            <person name="Rogers Y."/>
            <person name="Friedman R."/>
            <person name="Frazier M."/>
            <person name="Venter J.C."/>
        </authorList>
    </citation>
    <scope>NUCLEOTIDE SEQUENCE [LARGE SCALE GENOMIC DNA]</scope>
    <source>
        <strain evidence="10 11">3TCK</strain>
    </source>
</reference>
<dbReference type="PANTHER" id="PTHR43654">
    <property type="entry name" value="GLUTAMATE 5-KINASE"/>
    <property type="match status" value="1"/>
</dbReference>
<dbReference type="EMBL" id="AAPH01000004">
    <property type="protein sequence ID" value="EAS44460.1"/>
    <property type="molecule type" value="Genomic_DNA"/>
</dbReference>
<evidence type="ECO:0000259" key="9">
    <source>
        <dbReference type="SMART" id="SM00359"/>
    </source>
</evidence>
<evidence type="ECO:0000313" key="10">
    <source>
        <dbReference type="EMBL" id="EAS44460.1"/>
    </source>
</evidence>
<dbReference type="HAMAP" id="MF_00456">
    <property type="entry name" value="ProB"/>
    <property type="match status" value="1"/>
</dbReference>
<dbReference type="SUPFAM" id="SSF88697">
    <property type="entry name" value="PUA domain-like"/>
    <property type="match status" value="1"/>
</dbReference>
<evidence type="ECO:0000313" key="11">
    <source>
        <dbReference type="Proteomes" id="UP000003789"/>
    </source>
</evidence>
<dbReference type="PANTHER" id="PTHR43654:SF1">
    <property type="entry name" value="ISOPENTENYL PHOSPHATE KINASE"/>
    <property type="match status" value="1"/>
</dbReference>
<feature type="binding site" evidence="8">
    <location>
        <position position="47"/>
    </location>
    <ligand>
        <name>ATP</name>
        <dbReference type="ChEBI" id="CHEBI:30616"/>
    </ligand>
</feature>
<dbReference type="PROSITE" id="PS50890">
    <property type="entry name" value="PUA"/>
    <property type="match status" value="1"/>
</dbReference>
<evidence type="ECO:0000256" key="3">
    <source>
        <dbReference type="ARBA" id="ARBA00022650"/>
    </source>
</evidence>
<dbReference type="InterPro" id="IPR041739">
    <property type="entry name" value="G5K_ProB"/>
</dbReference>
<dbReference type="PRINTS" id="PR00474">
    <property type="entry name" value="GLU5KINASE"/>
</dbReference>
<dbReference type="Pfam" id="PF01472">
    <property type="entry name" value="PUA"/>
    <property type="match status" value="1"/>
</dbReference>
<keyword evidence="5 8" id="KW-0547">Nucleotide-binding</keyword>